<dbReference type="EMBL" id="JASSZA010000007">
    <property type="protein sequence ID" value="KAK2105357.1"/>
    <property type="molecule type" value="Genomic_DNA"/>
</dbReference>
<evidence type="ECO:0000313" key="3">
    <source>
        <dbReference type="Proteomes" id="UP001266305"/>
    </source>
</evidence>
<comment type="caution">
    <text evidence="2">The sequence shown here is derived from an EMBL/GenBank/DDBJ whole genome shotgun (WGS) entry which is preliminary data.</text>
</comment>
<evidence type="ECO:0000313" key="2">
    <source>
        <dbReference type="EMBL" id="KAK2105357.1"/>
    </source>
</evidence>
<protein>
    <submittedName>
        <fullName evidence="2">Uncharacterized protein</fullName>
    </submittedName>
</protein>
<feature type="region of interest" description="Disordered" evidence="1">
    <location>
        <begin position="1"/>
        <end position="24"/>
    </location>
</feature>
<reference evidence="2 3" key="1">
    <citation type="submission" date="2023-05" db="EMBL/GenBank/DDBJ databases">
        <title>B98-5 Cell Line De Novo Hybrid Assembly: An Optical Mapping Approach.</title>
        <authorList>
            <person name="Kananen K."/>
            <person name="Auerbach J.A."/>
            <person name="Kautto E."/>
            <person name="Blachly J.S."/>
        </authorList>
    </citation>
    <scope>NUCLEOTIDE SEQUENCE [LARGE SCALE GENOMIC DNA]</scope>
    <source>
        <strain evidence="2">B95-8</strain>
        <tissue evidence="2">Cell line</tissue>
    </source>
</reference>
<organism evidence="2 3">
    <name type="scientific">Saguinus oedipus</name>
    <name type="common">Cotton-top tamarin</name>
    <name type="synonym">Oedipomidas oedipus</name>
    <dbReference type="NCBI Taxonomy" id="9490"/>
    <lineage>
        <taxon>Eukaryota</taxon>
        <taxon>Metazoa</taxon>
        <taxon>Chordata</taxon>
        <taxon>Craniata</taxon>
        <taxon>Vertebrata</taxon>
        <taxon>Euteleostomi</taxon>
        <taxon>Mammalia</taxon>
        <taxon>Eutheria</taxon>
        <taxon>Euarchontoglires</taxon>
        <taxon>Primates</taxon>
        <taxon>Haplorrhini</taxon>
        <taxon>Platyrrhini</taxon>
        <taxon>Cebidae</taxon>
        <taxon>Callitrichinae</taxon>
        <taxon>Saguinus</taxon>
    </lineage>
</organism>
<dbReference type="Proteomes" id="UP001266305">
    <property type="component" value="Unassembled WGS sequence"/>
</dbReference>
<evidence type="ECO:0000256" key="1">
    <source>
        <dbReference type="SAM" id="MobiDB-lite"/>
    </source>
</evidence>
<gene>
    <name evidence="2" type="ORF">P7K49_014871</name>
</gene>
<name>A0ABQ9V7Z8_SAGOE</name>
<keyword evidence="3" id="KW-1185">Reference proteome</keyword>
<proteinExistence type="predicted"/>
<accession>A0ABQ9V7Z8</accession>
<sequence>AVKYQRDKKVKTRTDTQPGSGRSARLLWGLSGRTVSYMDGMRQQKMDVQLQLERGQEFLGPHSTKLWDDSSNLPPRALALLNHGLQDSGWDHRIITWGQRQEDGLSQEHG</sequence>
<feature type="non-terminal residue" evidence="2">
    <location>
        <position position="1"/>
    </location>
</feature>